<dbReference type="EMBL" id="BAAARW010000020">
    <property type="protein sequence ID" value="GAA2431113.1"/>
    <property type="molecule type" value="Genomic_DNA"/>
</dbReference>
<dbReference type="SUPFAM" id="SSF54427">
    <property type="entry name" value="NTF2-like"/>
    <property type="match status" value="1"/>
</dbReference>
<dbReference type="Gene3D" id="3.10.450.50">
    <property type="match status" value="1"/>
</dbReference>
<protein>
    <recommendedName>
        <fullName evidence="3">Nuclear transport factor 2 family protein</fullName>
    </recommendedName>
</protein>
<organism evidence="1 2">
    <name type="scientific">Actinomadura vinacea</name>
    <dbReference type="NCBI Taxonomy" id="115336"/>
    <lineage>
        <taxon>Bacteria</taxon>
        <taxon>Bacillati</taxon>
        <taxon>Actinomycetota</taxon>
        <taxon>Actinomycetes</taxon>
        <taxon>Streptosporangiales</taxon>
        <taxon>Thermomonosporaceae</taxon>
        <taxon>Actinomadura</taxon>
    </lineage>
</organism>
<sequence length="65" mass="6816">MRAAMPKADTDPIATAEGHDIARFTWELGPEGGEAMVVGFDVAVLTPDGRVAKVYGFLDKVPAGV</sequence>
<name>A0ABN3JI65_9ACTN</name>
<keyword evidence="2" id="KW-1185">Reference proteome</keyword>
<dbReference type="Proteomes" id="UP001501231">
    <property type="component" value="Unassembled WGS sequence"/>
</dbReference>
<dbReference type="InterPro" id="IPR032710">
    <property type="entry name" value="NTF2-like_dom_sf"/>
</dbReference>
<evidence type="ECO:0000313" key="2">
    <source>
        <dbReference type="Proteomes" id="UP001501231"/>
    </source>
</evidence>
<evidence type="ECO:0008006" key="3">
    <source>
        <dbReference type="Google" id="ProtNLM"/>
    </source>
</evidence>
<proteinExistence type="predicted"/>
<accession>A0ABN3JI65</accession>
<gene>
    <name evidence="1" type="ORF">GCM10010191_51030</name>
</gene>
<reference evidence="2" key="1">
    <citation type="journal article" date="2019" name="Int. J. Syst. Evol. Microbiol.">
        <title>The Global Catalogue of Microorganisms (GCM) 10K type strain sequencing project: providing services to taxonomists for standard genome sequencing and annotation.</title>
        <authorList>
            <consortium name="The Broad Institute Genomics Platform"/>
            <consortium name="The Broad Institute Genome Sequencing Center for Infectious Disease"/>
            <person name="Wu L."/>
            <person name="Ma J."/>
        </authorList>
    </citation>
    <scope>NUCLEOTIDE SEQUENCE [LARGE SCALE GENOMIC DNA]</scope>
    <source>
        <strain evidence="2">JCM 3325</strain>
    </source>
</reference>
<comment type="caution">
    <text evidence="1">The sequence shown here is derived from an EMBL/GenBank/DDBJ whole genome shotgun (WGS) entry which is preliminary data.</text>
</comment>
<evidence type="ECO:0000313" key="1">
    <source>
        <dbReference type="EMBL" id="GAA2431113.1"/>
    </source>
</evidence>